<name>A0A1E1XHE2_9ACAR</name>
<dbReference type="SUPFAM" id="SSF56672">
    <property type="entry name" value="DNA/RNA polymerases"/>
    <property type="match status" value="1"/>
</dbReference>
<dbReference type="InterPro" id="IPR000477">
    <property type="entry name" value="RT_dom"/>
</dbReference>
<dbReference type="PANTHER" id="PTHR19446">
    <property type="entry name" value="REVERSE TRANSCRIPTASES"/>
    <property type="match status" value="1"/>
</dbReference>
<feature type="domain" description="Reverse transcriptase" evidence="1">
    <location>
        <begin position="226"/>
        <end position="508"/>
    </location>
</feature>
<feature type="non-terminal residue" evidence="2">
    <location>
        <position position="1"/>
    </location>
</feature>
<dbReference type="Gene3D" id="3.30.70.270">
    <property type="match status" value="1"/>
</dbReference>
<dbReference type="CDD" id="cd01650">
    <property type="entry name" value="RT_nLTR_like"/>
    <property type="match status" value="1"/>
</dbReference>
<dbReference type="PROSITE" id="PS50878">
    <property type="entry name" value="RT_POL"/>
    <property type="match status" value="1"/>
</dbReference>
<dbReference type="GO" id="GO:0071897">
    <property type="term" value="P:DNA biosynthetic process"/>
    <property type="evidence" value="ECO:0007669"/>
    <property type="project" value="UniProtKB-ARBA"/>
</dbReference>
<evidence type="ECO:0000313" key="2">
    <source>
        <dbReference type="EMBL" id="JAT98496.1"/>
    </source>
</evidence>
<dbReference type="InterPro" id="IPR043128">
    <property type="entry name" value="Rev_trsase/Diguanyl_cyclase"/>
</dbReference>
<dbReference type="AlphaFoldDB" id="A0A1E1XHE2"/>
<evidence type="ECO:0000259" key="1">
    <source>
        <dbReference type="PROSITE" id="PS50878"/>
    </source>
</evidence>
<dbReference type="EMBL" id="GFAC01000692">
    <property type="protein sequence ID" value="JAT98496.1"/>
    <property type="molecule type" value="mRNA"/>
</dbReference>
<sequence length="817" mass="93941">SYEEFIEQCLQVADKTLGKTKGMTRSRPAPWFDKEVKEEISKRKRLSRLHRHTNEKDTTAKTNAWQAYISQKQKVKHLVAEKVDTTFKQQEIHITKERKHFSQRFWMYINSLQPKEPTTKTTTIHTTSGLVLTTKEEMETYLTSHFTALQDNPQEQTPQASNTVTDKMKRTKQEHSLLSPISITELKRRISNLKNQKATGPDDIPNEFLKALKTKAREGLRHYFNSILESGQIPPTWKEAKVTLIHKGKGKPAEKLCAYRPISVLSNAQKLFSSILNRRLQNYCESNNIFTESQNGFRPNRRTSDHIFTLTQALEMKHKENSTLYLAFLDMEKAYDGVPHSRLWQKLQDIGLESKSIDLLKDLYTDCTAVYTLQELRSKQVQQKIGLKQGCPLSPTLFNIYITQLLQTLDNEGPGLRLSTITTDKKEDYTKIACLAFADDIVLLAESAVDLQQQLDICSRVAGNDKLRFNTEKTQWMGINTNHTGDEFTLQGNLVKKTSEYKYLGVTLSDQRNFMDPHQSTLIKKSKRLKGCIWHLARHSYNPYTVGRTLWKAIAVPVTTYASDVLAYSGETTKCLERHQNELGRWLLGGSMATAKAAVSGEMSWSSYEAREARSKLQYAGRLKFMAKTNYSRRMYLHLRYKNIKTAWIRKYASLDTKYNRNSKHHETTTETEWRKAVFREISDAETTLWRTAVAKKQSLALYYQHKLEPCPSPHYRGDRGSALLFQARTGALLTNQRRHELFDADPTCRLCGAPEETLLHVLQQCPRLPTDPRSCTLAESLALTGDTEQDRAAHAETTKARLEQWERLGRRAEKLA</sequence>
<dbReference type="InterPro" id="IPR043502">
    <property type="entry name" value="DNA/RNA_pol_sf"/>
</dbReference>
<protein>
    <submittedName>
        <fullName evidence="2">Putative tick transposon</fullName>
    </submittedName>
</protein>
<organism evidence="2">
    <name type="scientific">Amblyomma aureolatum</name>
    <dbReference type="NCBI Taxonomy" id="187763"/>
    <lineage>
        <taxon>Eukaryota</taxon>
        <taxon>Metazoa</taxon>
        <taxon>Ecdysozoa</taxon>
        <taxon>Arthropoda</taxon>
        <taxon>Chelicerata</taxon>
        <taxon>Arachnida</taxon>
        <taxon>Acari</taxon>
        <taxon>Parasitiformes</taxon>
        <taxon>Ixodida</taxon>
        <taxon>Ixodoidea</taxon>
        <taxon>Ixodidae</taxon>
        <taxon>Amblyomminae</taxon>
        <taxon>Amblyomma</taxon>
    </lineage>
</organism>
<proteinExistence type="evidence at transcript level"/>
<dbReference type="Pfam" id="PF00078">
    <property type="entry name" value="RVT_1"/>
    <property type="match status" value="1"/>
</dbReference>
<accession>A0A1E1XHE2</accession>
<reference evidence="2" key="1">
    <citation type="journal article" date="2017" name="Front. Cell. Infect. Microbiol.">
        <title>The Distinct Transcriptional Response of the Midgut of Amblyomma sculptum and Amblyomma aureolatum Ticks to Rickettsia rickettsii Correlates to Their Differences in Susceptibility to Infection.</title>
        <authorList>
            <person name="Martins L.A."/>
            <person name="Galletti M.F.B.M."/>
            <person name="Ribeiro J.M."/>
            <person name="Fujita A."/>
            <person name="Costa F.B."/>
            <person name="Labruna M.B."/>
            <person name="Daffre S."/>
            <person name="Fogaca A.C."/>
        </authorList>
    </citation>
    <scope>NUCLEOTIDE SEQUENCE</scope>
</reference>